<comment type="caution">
    <text evidence="12">The sequence shown here is derived from an EMBL/GenBank/DDBJ whole genome shotgun (WGS) entry which is preliminary data.</text>
</comment>
<sequence>MRTSRRPSRQAPATTKNARSTRNTKKKSTRTGRGGSVTTTDPTSVYERVGDERLTFRCCDTTFVIQSAGFRAGDAARAARRLAERLEARLDAFDDASGVSELNRGGVVEDEHVATVVRRGLEYYDRTDGVFDIHQGTVEHELKAYLRGETDSLPERFETGTIRIDGDRIVTEVPLDLNGLAKGYVVDRAAAELTGLGRRGFVSGGGDVSPPTGAVAVESPYGDEKPLRVLDTDWAVATSGSYRRRRGGVDHVYEPTAERLGARHESVTVLARRDCMEADALATTLAALPLDAAVDLAEDWTGLEALVVHDGVFHETTGFDSHVLDR</sequence>
<evidence type="ECO:0000256" key="5">
    <source>
        <dbReference type="ARBA" id="ARBA00022679"/>
    </source>
</evidence>
<keyword evidence="7" id="KW-0274">FAD</keyword>
<keyword evidence="4" id="KW-0285">Flavoprotein</keyword>
<dbReference type="Gene3D" id="3.10.520.10">
    <property type="entry name" value="ApbE-like domains"/>
    <property type="match status" value="1"/>
</dbReference>
<evidence type="ECO:0000256" key="2">
    <source>
        <dbReference type="ARBA" id="ARBA00011955"/>
    </source>
</evidence>
<evidence type="ECO:0000256" key="6">
    <source>
        <dbReference type="ARBA" id="ARBA00022723"/>
    </source>
</evidence>
<name>A0A498L0T1_9EURY</name>
<evidence type="ECO:0000256" key="3">
    <source>
        <dbReference type="ARBA" id="ARBA00016337"/>
    </source>
</evidence>
<dbReference type="SUPFAM" id="SSF143631">
    <property type="entry name" value="ApbE-like"/>
    <property type="match status" value="1"/>
</dbReference>
<organism evidence="12 13">
    <name type="scientific">Halorientalis pallida</name>
    <dbReference type="NCBI Taxonomy" id="2479928"/>
    <lineage>
        <taxon>Archaea</taxon>
        <taxon>Methanobacteriati</taxon>
        <taxon>Methanobacteriota</taxon>
        <taxon>Stenosarchaea group</taxon>
        <taxon>Halobacteria</taxon>
        <taxon>Halobacteriales</taxon>
        <taxon>Haloarculaceae</taxon>
        <taxon>Halorientalis</taxon>
    </lineage>
</organism>
<keyword evidence="13" id="KW-1185">Reference proteome</keyword>
<comment type="catalytic activity">
    <reaction evidence="10">
        <text>L-threonyl-[protein] + FAD = FMN-L-threonyl-[protein] + AMP + H(+)</text>
        <dbReference type="Rhea" id="RHEA:36847"/>
        <dbReference type="Rhea" id="RHEA-COMP:11060"/>
        <dbReference type="Rhea" id="RHEA-COMP:11061"/>
        <dbReference type="ChEBI" id="CHEBI:15378"/>
        <dbReference type="ChEBI" id="CHEBI:30013"/>
        <dbReference type="ChEBI" id="CHEBI:57692"/>
        <dbReference type="ChEBI" id="CHEBI:74257"/>
        <dbReference type="ChEBI" id="CHEBI:456215"/>
        <dbReference type="EC" id="2.7.1.180"/>
    </reaction>
</comment>
<dbReference type="Pfam" id="PF02424">
    <property type="entry name" value="ApbE"/>
    <property type="match status" value="1"/>
</dbReference>
<keyword evidence="8" id="KW-0460">Magnesium</keyword>
<dbReference type="InterPro" id="IPR003374">
    <property type="entry name" value="ApbE-like_sf"/>
</dbReference>
<comment type="cofactor">
    <cofactor evidence="1">
        <name>Mg(2+)</name>
        <dbReference type="ChEBI" id="CHEBI:18420"/>
    </cofactor>
</comment>
<dbReference type="GO" id="GO:0016740">
    <property type="term" value="F:transferase activity"/>
    <property type="evidence" value="ECO:0007669"/>
    <property type="project" value="UniProtKB-KW"/>
</dbReference>
<reference evidence="12 13" key="1">
    <citation type="submission" date="2019-01" db="EMBL/GenBank/DDBJ databases">
        <title>Halorientalis sp. F13-25 a new haloarchaeum isolated from hypersaline water.</title>
        <authorList>
            <person name="Ana D.-V."/>
            <person name="Cristina S.-P."/>
            <person name="Antonio V."/>
        </authorList>
    </citation>
    <scope>NUCLEOTIDE SEQUENCE [LARGE SCALE GENOMIC DNA]</scope>
    <source>
        <strain evidence="12 13">F13-25</strain>
    </source>
</reference>
<evidence type="ECO:0000256" key="4">
    <source>
        <dbReference type="ARBA" id="ARBA00022630"/>
    </source>
</evidence>
<evidence type="ECO:0000313" key="12">
    <source>
        <dbReference type="EMBL" id="RXK48664.1"/>
    </source>
</evidence>
<evidence type="ECO:0000256" key="7">
    <source>
        <dbReference type="ARBA" id="ARBA00022827"/>
    </source>
</evidence>
<dbReference type="Proteomes" id="UP000289691">
    <property type="component" value="Unassembled WGS sequence"/>
</dbReference>
<dbReference type="GO" id="GO:0046872">
    <property type="term" value="F:metal ion binding"/>
    <property type="evidence" value="ECO:0007669"/>
    <property type="project" value="UniProtKB-KW"/>
</dbReference>
<dbReference type="PANTHER" id="PTHR30040">
    <property type="entry name" value="THIAMINE BIOSYNTHESIS LIPOPROTEIN APBE"/>
    <property type="match status" value="1"/>
</dbReference>
<evidence type="ECO:0000256" key="9">
    <source>
        <dbReference type="ARBA" id="ARBA00031306"/>
    </source>
</evidence>
<keyword evidence="6" id="KW-0479">Metal-binding</keyword>
<feature type="region of interest" description="Disordered" evidence="11">
    <location>
        <begin position="1"/>
        <end position="43"/>
    </location>
</feature>
<dbReference type="InterPro" id="IPR024932">
    <property type="entry name" value="ApbE"/>
</dbReference>
<accession>A0A498L0T1</accession>
<dbReference type="EMBL" id="RDFA01000004">
    <property type="protein sequence ID" value="RXK48664.1"/>
    <property type="molecule type" value="Genomic_DNA"/>
</dbReference>
<evidence type="ECO:0000256" key="8">
    <source>
        <dbReference type="ARBA" id="ARBA00022842"/>
    </source>
</evidence>
<dbReference type="PANTHER" id="PTHR30040:SF2">
    <property type="entry name" value="FAD:PROTEIN FMN TRANSFERASE"/>
    <property type="match status" value="1"/>
</dbReference>
<proteinExistence type="predicted"/>
<protein>
    <recommendedName>
        <fullName evidence="3">FAD:protein FMN transferase</fullName>
        <ecNumber evidence="2">2.7.1.180</ecNumber>
    </recommendedName>
    <alternativeName>
        <fullName evidence="9">Flavin transferase</fullName>
    </alternativeName>
</protein>
<evidence type="ECO:0000256" key="10">
    <source>
        <dbReference type="ARBA" id="ARBA00048540"/>
    </source>
</evidence>
<keyword evidence="5 12" id="KW-0808">Transferase</keyword>
<dbReference type="AlphaFoldDB" id="A0A498L0T1"/>
<evidence type="ECO:0000256" key="1">
    <source>
        <dbReference type="ARBA" id="ARBA00001946"/>
    </source>
</evidence>
<dbReference type="EC" id="2.7.1.180" evidence="2"/>
<gene>
    <name evidence="12" type="ORF">EAF64_13400</name>
</gene>
<evidence type="ECO:0000256" key="11">
    <source>
        <dbReference type="SAM" id="MobiDB-lite"/>
    </source>
</evidence>
<evidence type="ECO:0000313" key="13">
    <source>
        <dbReference type="Proteomes" id="UP000289691"/>
    </source>
</evidence>